<evidence type="ECO:0000256" key="1">
    <source>
        <dbReference type="SAM" id="MobiDB-lite"/>
    </source>
</evidence>
<dbReference type="PANTHER" id="PTHR33165">
    <property type="entry name" value="F-BOX DOMAIN CONTAINING PROTEIN-LIKE-RELATED"/>
    <property type="match status" value="1"/>
</dbReference>
<reference evidence="3 4" key="1">
    <citation type="submission" date="2012-08" db="EMBL/GenBank/DDBJ databases">
        <title>Oryza genome evolution.</title>
        <authorList>
            <person name="Wing R.A."/>
        </authorList>
    </citation>
    <scope>NUCLEOTIDE SEQUENCE</scope>
</reference>
<proteinExistence type="predicted"/>
<reference evidence="4" key="2">
    <citation type="submission" date="2013-12" db="EMBL/GenBank/DDBJ databases">
        <authorList>
            <person name="Yu Y."/>
            <person name="Lee S."/>
            <person name="de Baynast K."/>
            <person name="Wissotski M."/>
            <person name="Liu L."/>
            <person name="Talag J."/>
            <person name="Goicoechea J."/>
            <person name="Angelova A."/>
            <person name="Jetty R."/>
            <person name="Kudrna D."/>
            <person name="Golser W."/>
            <person name="Rivera L."/>
            <person name="Zhang J."/>
            <person name="Wing R."/>
        </authorList>
    </citation>
    <scope>NUCLEOTIDE SEQUENCE</scope>
</reference>
<dbReference type="PANTHER" id="PTHR33165:SF82">
    <property type="entry name" value="OS11G0231400 PROTEIN"/>
    <property type="match status" value="1"/>
</dbReference>
<dbReference type="InterPro" id="IPR005174">
    <property type="entry name" value="KIB1-4_b-propeller"/>
</dbReference>
<name>A0A0D9VNZ8_9ORYZ</name>
<evidence type="ECO:0000259" key="2">
    <source>
        <dbReference type="Pfam" id="PF03478"/>
    </source>
</evidence>
<feature type="region of interest" description="Disordered" evidence="1">
    <location>
        <begin position="1"/>
        <end position="48"/>
    </location>
</feature>
<feature type="domain" description="KIB1-4 beta-propeller" evidence="2">
    <location>
        <begin position="127"/>
        <end position="384"/>
    </location>
</feature>
<dbReference type="Proteomes" id="UP000032180">
    <property type="component" value="Chromosome 3"/>
</dbReference>
<protein>
    <recommendedName>
        <fullName evidence="2">KIB1-4 beta-propeller domain-containing protein</fullName>
    </recommendedName>
</protein>
<keyword evidence="4" id="KW-1185">Reference proteome</keyword>
<dbReference type="AlphaFoldDB" id="A0A0D9VNZ8"/>
<evidence type="ECO:0000313" key="4">
    <source>
        <dbReference type="Proteomes" id="UP000032180"/>
    </source>
</evidence>
<sequence length="456" mass="51465">MPSSRYQNRRPAAALAACGRKRAPAVSLAASRSTRRRRTSAGADSSSSSWASLHEDLVELIARRVLASDPVDYIRFRAVCARWRSTTSSPRGRGIVDERFHRRRWMMLPEGHGLYPGHGKLRGFVRFFNLSTGDFVRVHLPLFRDHCVLDSVEGLLLLQRDHDSAIRLLHPFTGDILDFPPLETLLRYISSCLTDDKWHYIRSIGAVSISVSANQAVSLMMWSSGMVQVAFATSGEQRWRVSTWSYNQFSSPLPFQGKLYMVHHYITCGEPEILQIDPPTPAGRRRRDRTLVATTKVDCQIASSQTRYRAFVPSECDSEILAITITSIGIPKKVSVYRLTDLMLGRTVPVTSIGGNALFIGKRNLCVRSKAFPTIVGDTIVFVHINELYLAQYHLKSGTLLPASDGSIIGHAIPSPRSIIYHIHTCCYRQEWNKGCIRYQGKSQKWRVKRKWRHGG</sequence>
<dbReference type="InterPro" id="IPR036047">
    <property type="entry name" value="F-box-like_dom_sf"/>
</dbReference>
<reference evidence="3" key="3">
    <citation type="submission" date="2015-04" db="UniProtKB">
        <authorList>
            <consortium name="EnsemblPlants"/>
        </authorList>
    </citation>
    <scope>IDENTIFICATION</scope>
</reference>
<dbReference type="Gramene" id="LPERR03G01930.5">
    <property type="protein sequence ID" value="LPERR03G01930.5"/>
    <property type="gene ID" value="LPERR03G01930"/>
</dbReference>
<dbReference type="eggNOG" id="ENOG502R7XK">
    <property type="taxonomic scope" value="Eukaryota"/>
</dbReference>
<dbReference type="Pfam" id="PF03478">
    <property type="entry name" value="Beta-prop_KIB1-4"/>
    <property type="match status" value="1"/>
</dbReference>
<organism evidence="3 4">
    <name type="scientific">Leersia perrieri</name>
    <dbReference type="NCBI Taxonomy" id="77586"/>
    <lineage>
        <taxon>Eukaryota</taxon>
        <taxon>Viridiplantae</taxon>
        <taxon>Streptophyta</taxon>
        <taxon>Embryophyta</taxon>
        <taxon>Tracheophyta</taxon>
        <taxon>Spermatophyta</taxon>
        <taxon>Magnoliopsida</taxon>
        <taxon>Liliopsida</taxon>
        <taxon>Poales</taxon>
        <taxon>Poaceae</taxon>
        <taxon>BOP clade</taxon>
        <taxon>Oryzoideae</taxon>
        <taxon>Oryzeae</taxon>
        <taxon>Oryzinae</taxon>
        <taxon>Leersia</taxon>
    </lineage>
</organism>
<dbReference type="SUPFAM" id="SSF81383">
    <property type="entry name" value="F-box domain"/>
    <property type="match status" value="1"/>
</dbReference>
<dbReference type="EnsemblPlants" id="LPERR03G01930.5">
    <property type="protein sequence ID" value="LPERR03G01930.5"/>
    <property type="gene ID" value="LPERR03G01930"/>
</dbReference>
<evidence type="ECO:0000313" key="3">
    <source>
        <dbReference type="EnsemblPlants" id="LPERR03G01930.5"/>
    </source>
</evidence>
<accession>A0A0D9VNZ8</accession>
<dbReference type="STRING" id="77586.A0A0D9VNZ8"/>
<feature type="compositionally biased region" description="Low complexity" evidence="1">
    <location>
        <begin position="9"/>
        <end position="32"/>
    </location>
</feature>